<dbReference type="Pfam" id="PF13560">
    <property type="entry name" value="HTH_31"/>
    <property type="match status" value="2"/>
</dbReference>
<dbReference type="InterPro" id="IPR015424">
    <property type="entry name" value="PyrdxlP-dep_Trfase"/>
</dbReference>
<comment type="caution">
    <text evidence="3">The sequence shown here is derived from an EMBL/GenBank/DDBJ whole genome shotgun (WGS) entry which is preliminary data.</text>
</comment>
<dbReference type="PANTHER" id="PTHR43236">
    <property type="entry name" value="ANTITOXIN HIGA1"/>
    <property type="match status" value="1"/>
</dbReference>
<dbReference type="SMART" id="SM00530">
    <property type="entry name" value="HTH_XRE"/>
    <property type="match status" value="2"/>
</dbReference>
<evidence type="ECO:0000256" key="1">
    <source>
        <dbReference type="SAM" id="MobiDB-lite"/>
    </source>
</evidence>
<dbReference type="CDD" id="cd00093">
    <property type="entry name" value="HTH_XRE"/>
    <property type="match status" value="1"/>
</dbReference>
<dbReference type="InterPro" id="IPR052345">
    <property type="entry name" value="Rad_response_metalloprotease"/>
</dbReference>
<dbReference type="SUPFAM" id="SSF47413">
    <property type="entry name" value="lambda repressor-like DNA-binding domains"/>
    <property type="match status" value="2"/>
</dbReference>
<dbReference type="InterPro" id="IPR001387">
    <property type="entry name" value="Cro/C1-type_HTH"/>
</dbReference>
<dbReference type="PANTHER" id="PTHR43236:SF2">
    <property type="entry name" value="BLL0069 PROTEIN"/>
    <property type="match status" value="1"/>
</dbReference>
<reference evidence="4" key="1">
    <citation type="journal article" date="2019" name="Int. J. Syst. Evol. Microbiol.">
        <title>The Global Catalogue of Microorganisms (GCM) 10K type strain sequencing project: providing services to taxonomists for standard genome sequencing and annotation.</title>
        <authorList>
            <consortium name="The Broad Institute Genomics Platform"/>
            <consortium name="The Broad Institute Genome Sequencing Center for Infectious Disease"/>
            <person name="Wu L."/>
            <person name="Ma J."/>
        </authorList>
    </citation>
    <scope>NUCLEOTIDE SEQUENCE [LARGE SCALE GENOMIC DNA]</scope>
    <source>
        <strain evidence="4">JCM 31486</strain>
    </source>
</reference>
<accession>A0ABW3M469</accession>
<feature type="region of interest" description="Disordered" evidence="1">
    <location>
        <begin position="639"/>
        <end position="706"/>
    </location>
</feature>
<keyword evidence="4" id="KW-1185">Reference proteome</keyword>
<sequence>PADREARAFAAAHLRQRGIPASAPEVQVFNTGTNQLFMAMVCATDPGIPGRRVLVPPSYEHIAAPIDGLHGRSPSVMNEVTAEFLVQQWPSDLAVGKHETFLIYTPAVDRLTGEALTKPRATAIAEHILRHNQAHPHNPMLVFSDESAIDSGSRTCSLASITGDDLGDPGLGRMSDWTLTVVTPAVTFPTANPLVSFVHTTNPTLSNVVQEWIGLYSATTEPTAVDARTAAAHLCLTPRRELARARNHATHNLTRLRDETNRINTTLGHDIIITGPHLINGLHLTLSINPTFLQHPLIGSLKQIRRAINGEGATGLLTVLPDHIFGSPCPHNPTRPLTLRARLDIPDTQLIHLTTALESLATTLHTTSPHHTPTQLLNAGYPAQRLARTLTNLRDRARMTPQDAARAADITTHEITLYENGNAPTKAVLHALLTTYGVPTHHFGHYEQLRTHATTQQWWDNHPDATWLSMEHHATHIRTFHPTHIPVLLRTEDYDRTILETTPTDIDITTELNTRRRRRHRLTIHSPQLHALIPQPALHDLPQTQLDHLAEISTQDNITVSILPATYPLRVTATAFTLLTFPHDVADYVQTEDKSGVRTSQHPENIVAAQMAFDTLAATAMTPDASRAFLRAYAALQPTTDQHDSPHISNQRRRQHNSRDQGNHALRDAQRHKSYSSEAQDVPTTQAGVGQLGDTNEDQMSNTPLQLPFNGKLLREYRERAGLTQRDLAFLCGLSRYQISRWETGTAKPARGALAPLVRGLNKALQQSGGSKHLIHLDDLLEYPGD</sequence>
<name>A0ABW3M469_9PSEU</name>
<dbReference type="Proteomes" id="UP001597045">
    <property type="component" value="Unassembled WGS sequence"/>
</dbReference>
<feature type="compositionally biased region" description="Basic and acidic residues" evidence="1">
    <location>
        <begin position="657"/>
        <end position="671"/>
    </location>
</feature>
<dbReference type="Gene3D" id="1.10.260.40">
    <property type="entry name" value="lambda repressor-like DNA-binding domains"/>
    <property type="match status" value="2"/>
</dbReference>
<proteinExistence type="predicted"/>
<dbReference type="InterPro" id="IPR010982">
    <property type="entry name" value="Lambda_DNA-bd_dom_sf"/>
</dbReference>
<feature type="domain" description="HTH cro/C1-type" evidence="2">
    <location>
        <begin position="390"/>
        <end position="443"/>
    </location>
</feature>
<dbReference type="EMBL" id="JBHTIS010000127">
    <property type="protein sequence ID" value="MFD1044801.1"/>
    <property type="molecule type" value="Genomic_DNA"/>
</dbReference>
<organism evidence="3 4">
    <name type="scientific">Kibdelosporangium lantanae</name>
    <dbReference type="NCBI Taxonomy" id="1497396"/>
    <lineage>
        <taxon>Bacteria</taxon>
        <taxon>Bacillati</taxon>
        <taxon>Actinomycetota</taxon>
        <taxon>Actinomycetes</taxon>
        <taxon>Pseudonocardiales</taxon>
        <taxon>Pseudonocardiaceae</taxon>
        <taxon>Kibdelosporangium</taxon>
    </lineage>
</organism>
<evidence type="ECO:0000259" key="2">
    <source>
        <dbReference type="PROSITE" id="PS50943"/>
    </source>
</evidence>
<dbReference type="SUPFAM" id="SSF53383">
    <property type="entry name" value="PLP-dependent transferases"/>
    <property type="match status" value="1"/>
</dbReference>
<feature type="domain" description="HTH cro/C1-type" evidence="2">
    <location>
        <begin position="714"/>
        <end position="768"/>
    </location>
</feature>
<protein>
    <submittedName>
        <fullName evidence="3">Scr1 family TA system antitoxin-like transcriptional regulator</fullName>
    </submittedName>
</protein>
<feature type="compositionally biased region" description="Polar residues" evidence="1">
    <location>
        <begin position="676"/>
        <end position="688"/>
    </location>
</feature>
<dbReference type="Pfam" id="PF19054">
    <property type="entry name" value="DUF5753"/>
    <property type="match status" value="1"/>
</dbReference>
<gene>
    <name evidence="3" type="ORF">ACFQ1S_03900</name>
</gene>
<evidence type="ECO:0000313" key="3">
    <source>
        <dbReference type="EMBL" id="MFD1044801.1"/>
    </source>
</evidence>
<dbReference type="PROSITE" id="PS50943">
    <property type="entry name" value="HTH_CROC1"/>
    <property type="match status" value="2"/>
</dbReference>
<evidence type="ECO:0000313" key="4">
    <source>
        <dbReference type="Proteomes" id="UP001597045"/>
    </source>
</evidence>
<feature type="non-terminal residue" evidence="3">
    <location>
        <position position="1"/>
    </location>
</feature>
<dbReference type="InterPro" id="IPR043917">
    <property type="entry name" value="DUF5753"/>
</dbReference>